<feature type="domain" description="F-box" evidence="1">
    <location>
        <begin position="9"/>
        <end position="56"/>
    </location>
</feature>
<keyword evidence="5" id="KW-1185">Reference proteome</keyword>
<dbReference type="SUPFAM" id="SSF81383">
    <property type="entry name" value="F-box domain"/>
    <property type="match status" value="1"/>
</dbReference>
<dbReference type="InterPro" id="IPR036047">
    <property type="entry name" value="F-box-like_dom_sf"/>
</dbReference>
<name>A0A815FSK1_9BILA</name>
<organism evidence="2 4">
    <name type="scientific">Rotaria sordida</name>
    <dbReference type="NCBI Taxonomy" id="392033"/>
    <lineage>
        <taxon>Eukaryota</taxon>
        <taxon>Metazoa</taxon>
        <taxon>Spiralia</taxon>
        <taxon>Gnathifera</taxon>
        <taxon>Rotifera</taxon>
        <taxon>Eurotatoria</taxon>
        <taxon>Bdelloidea</taxon>
        <taxon>Philodinida</taxon>
        <taxon>Philodinidae</taxon>
        <taxon>Rotaria</taxon>
    </lineage>
</organism>
<dbReference type="EMBL" id="CAJNOH010003105">
    <property type="protein sequence ID" value="CAF1323571.1"/>
    <property type="molecule type" value="Genomic_DNA"/>
</dbReference>
<evidence type="ECO:0000313" key="4">
    <source>
        <dbReference type="Proteomes" id="UP000663854"/>
    </source>
</evidence>
<evidence type="ECO:0000313" key="3">
    <source>
        <dbReference type="EMBL" id="CAF1587295.1"/>
    </source>
</evidence>
<accession>A0A815FSK1</accession>
<dbReference type="Proteomes" id="UP000663854">
    <property type="component" value="Unassembled WGS sequence"/>
</dbReference>
<dbReference type="Proteomes" id="UP000663870">
    <property type="component" value="Unassembled WGS sequence"/>
</dbReference>
<evidence type="ECO:0000259" key="1">
    <source>
        <dbReference type="PROSITE" id="PS50181"/>
    </source>
</evidence>
<sequence length="536" mass="63611">MKTNMKYSCVELNDLPDEILLIIFKKLDNLEALYSCQGINERLNKIIYDPIFTSRLSFLKWSFNKCINKFSSDMILNKFCLQILPKIHTKIKWLDLESETMKNILHATDCPNLYTLGLYNIEEETAKCLFTDERLLSSIFKNQITKLIISIDSNKMELYTMKNICNYIFTVFINLTHLIFHDASYINNARLLFNIPSSSFSSSSLLVLNIKVQTFDMCLYILDGRFDQLHTVYIEMANIFHPLEEIENQRKIPNLKCFVLSCLMTTSCYDELILPLIYRMSNLEELSLDFTISVKETFIDGNNLKKYILNYMSQLKQFTFDIRSRMFIKNEMNLPSKEDIQQTFNDFQYTKIICCVDYFLEPYKEGLCHIYSYPSLMRRYEYITNNFPGGLYGYVRIVSLYDEYPFEHEFFIRITQSFPFMGKLTINNRYAQNQKGSYELMNDKSNLSIAKYNYLIELHIDRAHDDYIEEFLCNTKTYFQNNILLDVYYEPLERVTHNFTRDDTRINCTKVNELSMFGKVEYSKSCKDYFPFAIID</sequence>
<reference evidence="2" key="1">
    <citation type="submission" date="2021-02" db="EMBL/GenBank/DDBJ databases">
        <authorList>
            <person name="Nowell W R."/>
        </authorList>
    </citation>
    <scope>NUCLEOTIDE SEQUENCE</scope>
</reference>
<dbReference type="EMBL" id="CAJNOL010004398">
    <property type="protein sequence ID" value="CAF1587295.1"/>
    <property type="molecule type" value="Genomic_DNA"/>
</dbReference>
<gene>
    <name evidence="3" type="ORF">JXQ802_LOCUS46861</name>
    <name evidence="2" type="ORF">PYM288_LOCUS31041</name>
</gene>
<protein>
    <recommendedName>
        <fullName evidence="1">F-box domain-containing protein</fullName>
    </recommendedName>
</protein>
<proteinExistence type="predicted"/>
<dbReference type="InterPro" id="IPR001810">
    <property type="entry name" value="F-box_dom"/>
</dbReference>
<evidence type="ECO:0000313" key="5">
    <source>
        <dbReference type="Proteomes" id="UP000663870"/>
    </source>
</evidence>
<evidence type="ECO:0000313" key="2">
    <source>
        <dbReference type="EMBL" id="CAF1323571.1"/>
    </source>
</evidence>
<dbReference type="PROSITE" id="PS50181">
    <property type="entry name" value="FBOX"/>
    <property type="match status" value="1"/>
</dbReference>
<comment type="caution">
    <text evidence="2">The sequence shown here is derived from an EMBL/GenBank/DDBJ whole genome shotgun (WGS) entry which is preliminary data.</text>
</comment>
<dbReference type="Pfam" id="PF12937">
    <property type="entry name" value="F-box-like"/>
    <property type="match status" value="1"/>
</dbReference>
<dbReference type="AlphaFoldDB" id="A0A815FSK1"/>
<dbReference type="Gene3D" id="3.80.10.10">
    <property type="entry name" value="Ribonuclease Inhibitor"/>
    <property type="match status" value="1"/>
</dbReference>
<dbReference type="InterPro" id="IPR032675">
    <property type="entry name" value="LRR_dom_sf"/>
</dbReference>